<gene>
    <name evidence="2" type="ORF">RCC_03576</name>
</gene>
<dbReference type="AlphaFoldDB" id="A0A2D3V8C1"/>
<dbReference type="SUPFAM" id="SSF53474">
    <property type="entry name" value="alpha/beta-Hydrolases"/>
    <property type="match status" value="1"/>
</dbReference>
<evidence type="ECO:0000313" key="3">
    <source>
        <dbReference type="Proteomes" id="UP000225277"/>
    </source>
</evidence>
<dbReference type="Pfam" id="PF12697">
    <property type="entry name" value="Abhydrolase_6"/>
    <property type="match status" value="1"/>
</dbReference>
<keyword evidence="3" id="KW-1185">Reference proteome</keyword>
<dbReference type="STRING" id="112498.A0A2D3V8C1"/>
<name>A0A2D3V8C1_9PEZI</name>
<dbReference type="InterPro" id="IPR000073">
    <property type="entry name" value="AB_hydrolase_1"/>
</dbReference>
<dbReference type="Proteomes" id="UP000225277">
    <property type="component" value="Unassembled WGS sequence"/>
</dbReference>
<dbReference type="PANTHER" id="PTHR43194:SF2">
    <property type="entry name" value="PEROXISOMAL MEMBRANE PROTEIN LPX1"/>
    <property type="match status" value="1"/>
</dbReference>
<dbReference type="EMBL" id="FJUY01000004">
    <property type="protein sequence ID" value="CZT17739.1"/>
    <property type="molecule type" value="Genomic_DNA"/>
</dbReference>
<organism evidence="2 3">
    <name type="scientific">Ramularia collo-cygni</name>
    <dbReference type="NCBI Taxonomy" id="112498"/>
    <lineage>
        <taxon>Eukaryota</taxon>
        <taxon>Fungi</taxon>
        <taxon>Dikarya</taxon>
        <taxon>Ascomycota</taxon>
        <taxon>Pezizomycotina</taxon>
        <taxon>Dothideomycetes</taxon>
        <taxon>Dothideomycetidae</taxon>
        <taxon>Mycosphaerellales</taxon>
        <taxon>Mycosphaerellaceae</taxon>
        <taxon>Ramularia</taxon>
    </lineage>
</organism>
<dbReference type="GeneID" id="35598777"/>
<proteinExistence type="predicted"/>
<reference evidence="2 3" key="1">
    <citation type="submission" date="2016-03" db="EMBL/GenBank/DDBJ databases">
        <authorList>
            <person name="Ploux O."/>
        </authorList>
    </citation>
    <scope>NUCLEOTIDE SEQUENCE [LARGE SCALE GENOMIC DNA]</scope>
    <source>
        <strain evidence="2 3">URUG2</strain>
    </source>
</reference>
<protein>
    <recommendedName>
        <fullName evidence="1">AB hydrolase-1 domain-containing protein</fullName>
    </recommendedName>
</protein>
<dbReference type="RefSeq" id="XP_023624630.1">
    <property type="nucleotide sequence ID" value="XM_023768862.1"/>
</dbReference>
<dbReference type="InterPro" id="IPR029058">
    <property type="entry name" value="AB_hydrolase_fold"/>
</dbReference>
<evidence type="ECO:0000313" key="2">
    <source>
        <dbReference type="EMBL" id="CZT17739.1"/>
    </source>
</evidence>
<dbReference type="OrthoDB" id="408373at2759"/>
<accession>A0A2D3V8C1</accession>
<dbReference type="InterPro" id="IPR050228">
    <property type="entry name" value="Carboxylesterase_BioH"/>
</dbReference>
<evidence type="ECO:0000259" key="1">
    <source>
        <dbReference type="Pfam" id="PF12697"/>
    </source>
</evidence>
<dbReference type="Gene3D" id="3.40.50.1820">
    <property type="entry name" value="alpha/beta hydrolase"/>
    <property type="match status" value="1"/>
</dbReference>
<dbReference type="PANTHER" id="PTHR43194">
    <property type="entry name" value="HYDROLASE ALPHA/BETA FOLD FAMILY"/>
    <property type="match status" value="1"/>
</dbReference>
<feature type="domain" description="AB hydrolase-1" evidence="1">
    <location>
        <begin position="199"/>
        <end position="433"/>
    </location>
</feature>
<sequence>MPAKRQKVNDTNTMAHAFSDLPSALEAALPKANKAAESDEQLKYFTTSDAIAEPKTFGIKAAGSDNAIVVTVTNGKANIRSGTTKDCAFVLSALPQQWQEFMKQTPVAPYQSYWGMFGMNIKQEGISVEGDQTAFAHWTHVWRRVLEIIHDAHAGPTPAYEEPEVDEDFIVGRYTYIKVPTWGKCKVFYEQAGEGDQEIVFLHTAGSDSRQYHGVMNNEQMRKRCRMTAFDLPAHGRSFPYEGYWPGKHTNNEDTYVGCIAAVVKKLGLNKPIICGASMAGQISLACAVRYKEVGCVGTIPLQGSDYLNMDRDWNDRSPYVNQSLFAPEWTYGMMSPTAPLKNRQLVWHLYSAQAYGIFHGDLDFYFGGWDGRSRMAGIDTKACPVYMLTGEYDWSNTPAMSQATCDKIPGGVHTAMKGLGHFPATENPAIFVGYLLKAIDHIQKTRA</sequence>